<dbReference type="PANTHER" id="PTHR31424">
    <property type="entry name" value="PROTEIN CBG23806"/>
    <property type="match status" value="1"/>
</dbReference>
<protein>
    <submittedName>
        <fullName evidence="1">Uncharacterized protein</fullName>
    </submittedName>
</protein>
<dbReference type="PANTHER" id="PTHR31424:SF3">
    <property type="entry name" value="RING-TYPE DOMAIN-CONTAINING PROTEIN"/>
    <property type="match status" value="1"/>
</dbReference>
<evidence type="ECO:0000313" key="2">
    <source>
        <dbReference type="Proteomes" id="UP001163046"/>
    </source>
</evidence>
<dbReference type="Proteomes" id="UP001163046">
    <property type="component" value="Unassembled WGS sequence"/>
</dbReference>
<dbReference type="OrthoDB" id="5989015at2759"/>
<evidence type="ECO:0000313" key="1">
    <source>
        <dbReference type="EMBL" id="KAJ7380565.1"/>
    </source>
</evidence>
<accession>A0A9X0CYT8</accession>
<dbReference type="AlphaFoldDB" id="A0A9X0CYT8"/>
<keyword evidence="2" id="KW-1185">Reference proteome</keyword>
<reference evidence="1" key="1">
    <citation type="submission" date="2023-01" db="EMBL/GenBank/DDBJ databases">
        <title>Genome assembly of the deep-sea coral Lophelia pertusa.</title>
        <authorList>
            <person name="Herrera S."/>
            <person name="Cordes E."/>
        </authorList>
    </citation>
    <scope>NUCLEOTIDE SEQUENCE</scope>
    <source>
        <strain evidence="1">USNM1676648</strain>
        <tissue evidence="1">Polyp</tissue>
    </source>
</reference>
<name>A0A9X0CYT8_9CNID</name>
<comment type="caution">
    <text evidence="1">The sequence shown here is derived from an EMBL/GenBank/DDBJ whole genome shotgun (WGS) entry which is preliminary data.</text>
</comment>
<organism evidence="1 2">
    <name type="scientific">Desmophyllum pertusum</name>
    <dbReference type="NCBI Taxonomy" id="174260"/>
    <lineage>
        <taxon>Eukaryota</taxon>
        <taxon>Metazoa</taxon>
        <taxon>Cnidaria</taxon>
        <taxon>Anthozoa</taxon>
        <taxon>Hexacorallia</taxon>
        <taxon>Scleractinia</taxon>
        <taxon>Caryophylliina</taxon>
        <taxon>Caryophylliidae</taxon>
        <taxon>Desmophyllum</taxon>
    </lineage>
</organism>
<proteinExistence type="predicted"/>
<gene>
    <name evidence="1" type="ORF">OS493_009032</name>
</gene>
<sequence>MEGNHAVAIVKEKENYDALKESLANVIRDVNALIEVGHMIVDGQRVNLDFYLGGDYKFLLIAMGMKAATSNNSCVWCKIFKNERVNLSHSCEYFQTAEMIRKIDEAWSTQPGCHSQPFFNIPLENVILDELHLMLRITDRLEEGIILEILKWDKDDNQTRSSRQKTDVHLQEFLTAVRSLGNFSELLDILNSENLTDADIRAFQAKALTWGKQVIGMSGSGPGYIQKNIITPYMHSLIYHVPVMLQRYGSLRSFSGQGVEKKNDDLRRYFHRKINRWDAATNLLLVEKRQDALREMERVKRTYDKRKASFWVNGGKQEAAKKVPRISTALPDPIQTTSIMTESVESLKNKTVSDLLDLLQQRTGQRLNKRTRKQNIIDALLLVRSE</sequence>
<dbReference type="EMBL" id="MU826353">
    <property type="protein sequence ID" value="KAJ7380565.1"/>
    <property type="molecule type" value="Genomic_DNA"/>
</dbReference>